<accession>A0A9D9ENS0</accession>
<gene>
    <name evidence="2" type="ORF">IAC06_01225</name>
</gene>
<feature type="transmembrane region" description="Helical" evidence="1">
    <location>
        <begin position="73"/>
        <end position="93"/>
    </location>
</feature>
<organism evidence="2 3">
    <name type="scientific">Candidatus Cryptobacteroides intestinavium</name>
    <dbReference type="NCBI Taxonomy" id="2840766"/>
    <lineage>
        <taxon>Bacteria</taxon>
        <taxon>Pseudomonadati</taxon>
        <taxon>Bacteroidota</taxon>
        <taxon>Bacteroidia</taxon>
        <taxon>Bacteroidales</taxon>
        <taxon>Candidatus Cryptobacteroides</taxon>
    </lineage>
</organism>
<keyword evidence="1" id="KW-0812">Transmembrane</keyword>
<sequence length="96" mass="11166">MGFNFGFFGTPEHRVFRYRPRYYDEEKEALKEKFGHVDGSRKDETYVPGSYIKGSLRNGNYQRTRATGKAQKIISIVGLVLFFVVLIMIAKYFSLL</sequence>
<evidence type="ECO:0008006" key="4">
    <source>
        <dbReference type="Google" id="ProtNLM"/>
    </source>
</evidence>
<protein>
    <recommendedName>
        <fullName evidence="4">Riboflavin synthase subunit beta</fullName>
    </recommendedName>
</protein>
<comment type="caution">
    <text evidence="2">The sequence shown here is derived from an EMBL/GenBank/DDBJ whole genome shotgun (WGS) entry which is preliminary data.</text>
</comment>
<reference evidence="2" key="1">
    <citation type="submission" date="2020-10" db="EMBL/GenBank/DDBJ databases">
        <authorList>
            <person name="Gilroy R."/>
        </authorList>
    </citation>
    <scope>NUCLEOTIDE SEQUENCE</scope>
    <source>
        <strain evidence="2">B1-20833</strain>
    </source>
</reference>
<evidence type="ECO:0000313" key="3">
    <source>
        <dbReference type="Proteomes" id="UP000823661"/>
    </source>
</evidence>
<evidence type="ECO:0000313" key="2">
    <source>
        <dbReference type="EMBL" id="MBO8451491.1"/>
    </source>
</evidence>
<dbReference type="Proteomes" id="UP000823661">
    <property type="component" value="Unassembled WGS sequence"/>
</dbReference>
<dbReference type="AlphaFoldDB" id="A0A9D9ENS0"/>
<keyword evidence="1" id="KW-1133">Transmembrane helix</keyword>
<keyword evidence="1" id="KW-0472">Membrane</keyword>
<evidence type="ECO:0000256" key="1">
    <source>
        <dbReference type="SAM" id="Phobius"/>
    </source>
</evidence>
<name>A0A9D9ENS0_9BACT</name>
<dbReference type="EMBL" id="JADIMI010000011">
    <property type="protein sequence ID" value="MBO8451491.1"/>
    <property type="molecule type" value="Genomic_DNA"/>
</dbReference>
<proteinExistence type="predicted"/>
<reference evidence="2" key="2">
    <citation type="journal article" date="2021" name="PeerJ">
        <title>Extensive microbial diversity within the chicken gut microbiome revealed by metagenomics and culture.</title>
        <authorList>
            <person name="Gilroy R."/>
            <person name="Ravi A."/>
            <person name="Getino M."/>
            <person name="Pursley I."/>
            <person name="Horton D.L."/>
            <person name="Alikhan N.F."/>
            <person name="Baker D."/>
            <person name="Gharbi K."/>
            <person name="Hall N."/>
            <person name="Watson M."/>
            <person name="Adriaenssens E.M."/>
            <person name="Foster-Nyarko E."/>
            <person name="Jarju S."/>
            <person name="Secka A."/>
            <person name="Antonio M."/>
            <person name="Oren A."/>
            <person name="Chaudhuri R.R."/>
            <person name="La Ragione R."/>
            <person name="Hildebrand F."/>
            <person name="Pallen M.J."/>
        </authorList>
    </citation>
    <scope>NUCLEOTIDE SEQUENCE</scope>
    <source>
        <strain evidence="2">B1-20833</strain>
    </source>
</reference>